<reference evidence="1" key="1">
    <citation type="submission" date="2020-12" db="EMBL/GenBank/DDBJ databases">
        <title>Geomonas sp. Red875, isolated from river sediment.</title>
        <authorList>
            <person name="Xu Z."/>
            <person name="Zhang Z."/>
            <person name="Masuda Y."/>
            <person name="Itoh H."/>
            <person name="Senoo K."/>
        </authorList>
    </citation>
    <scope>NUCLEOTIDE SEQUENCE</scope>
    <source>
        <strain evidence="1">Red875</strain>
    </source>
</reference>
<gene>
    <name evidence="1" type="ORF">JFN93_11550</name>
</gene>
<dbReference type="InterPro" id="IPR027417">
    <property type="entry name" value="P-loop_NTPase"/>
</dbReference>
<dbReference type="RefSeq" id="WP_199384229.1">
    <property type="nucleotide sequence ID" value="NZ_JAEMHM010000008.1"/>
</dbReference>
<dbReference type="InterPro" id="IPR050445">
    <property type="entry name" value="Bact_polysacc_biosynth/exp"/>
</dbReference>
<dbReference type="Proteomes" id="UP000636888">
    <property type="component" value="Unassembled WGS sequence"/>
</dbReference>
<dbReference type="AlphaFoldDB" id="A0A8J7JDE5"/>
<dbReference type="SUPFAM" id="SSF52540">
    <property type="entry name" value="P-loop containing nucleoside triphosphate hydrolases"/>
    <property type="match status" value="1"/>
</dbReference>
<dbReference type="GO" id="GO:0004713">
    <property type="term" value="F:protein tyrosine kinase activity"/>
    <property type="evidence" value="ECO:0007669"/>
    <property type="project" value="TreeGrafter"/>
</dbReference>
<dbReference type="PANTHER" id="PTHR32309:SF13">
    <property type="entry name" value="FERRIC ENTEROBACTIN TRANSPORT PROTEIN FEPE"/>
    <property type="match status" value="1"/>
</dbReference>
<dbReference type="GO" id="GO:0005886">
    <property type="term" value="C:plasma membrane"/>
    <property type="evidence" value="ECO:0007669"/>
    <property type="project" value="TreeGrafter"/>
</dbReference>
<proteinExistence type="predicted"/>
<sequence>MSKIYRALEQARQELTEPESDAGAGWRMPVRKDTLLPPQRQGSRVSAEHNAYIEICRAFETQLALHSKKTVQVICSRRGEGVSTVVKGIALTSAERLGKRVLIIDTSSRYPEWVMAGGQRPHGGPVPVSTCFKAGRENLCVAFLPLDAAAIWLSPVQSGRDILAELSDYFDLILIDSPSFEESPDGIDLARHADGVIIVVEAERTKWFLVDNLKEKILNNEGRLLGVVLNKRRFHIPEPVYRWFH</sequence>
<protein>
    <submittedName>
        <fullName evidence="1">Uncharacterized protein</fullName>
    </submittedName>
</protein>
<evidence type="ECO:0000313" key="1">
    <source>
        <dbReference type="EMBL" id="MBJ6725346.1"/>
    </source>
</evidence>
<dbReference type="PANTHER" id="PTHR32309">
    <property type="entry name" value="TYROSINE-PROTEIN KINASE"/>
    <property type="match status" value="1"/>
</dbReference>
<comment type="caution">
    <text evidence="1">The sequence shown here is derived from an EMBL/GenBank/DDBJ whole genome shotgun (WGS) entry which is preliminary data.</text>
</comment>
<organism evidence="1 2">
    <name type="scientific">Geomesophilobacter sediminis</name>
    <dbReference type="NCBI Taxonomy" id="2798584"/>
    <lineage>
        <taxon>Bacteria</taxon>
        <taxon>Pseudomonadati</taxon>
        <taxon>Thermodesulfobacteriota</taxon>
        <taxon>Desulfuromonadia</taxon>
        <taxon>Geobacterales</taxon>
        <taxon>Geobacteraceae</taxon>
        <taxon>Geomesophilobacter</taxon>
    </lineage>
</organism>
<accession>A0A8J7JDE5</accession>
<dbReference type="Gene3D" id="3.40.50.300">
    <property type="entry name" value="P-loop containing nucleotide triphosphate hydrolases"/>
    <property type="match status" value="1"/>
</dbReference>
<dbReference type="EMBL" id="JAEMHM010000008">
    <property type="protein sequence ID" value="MBJ6725346.1"/>
    <property type="molecule type" value="Genomic_DNA"/>
</dbReference>
<name>A0A8J7JDE5_9BACT</name>
<evidence type="ECO:0000313" key="2">
    <source>
        <dbReference type="Proteomes" id="UP000636888"/>
    </source>
</evidence>
<keyword evidence="2" id="KW-1185">Reference proteome</keyword>